<dbReference type="AlphaFoldDB" id="A0A284QX01"/>
<dbReference type="EMBL" id="FUEG01000003">
    <property type="protein sequence ID" value="SJL01000.1"/>
    <property type="molecule type" value="Genomic_DNA"/>
</dbReference>
<dbReference type="Proteomes" id="UP000219338">
    <property type="component" value="Unassembled WGS sequence"/>
</dbReference>
<organism evidence="1 2">
    <name type="scientific">Armillaria ostoyae</name>
    <name type="common">Armillaria root rot fungus</name>
    <dbReference type="NCBI Taxonomy" id="47428"/>
    <lineage>
        <taxon>Eukaryota</taxon>
        <taxon>Fungi</taxon>
        <taxon>Dikarya</taxon>
        <taxon>Basidiomycota</taxon>
        <taxon>Agaricomycotina</taxon>
        <taxon>Agaricomycetes</taxon>
        <taxon>Agaricomycetidae</taxon>
        <taxon>Agaricales</taxon>
        <taxon>Marasmiineae</taxon>
        <taxon>Physalacriaceae</taxon>
        <taxon>Armillaria</taxon>
    </lineage>
</organism>
<name>A0A284QX01_ARMOS</name>
<protein>
    <submittedName>
        <fullName evidence="1">Uncharacterized protein</fullName>
    </submittedName>
</protein>
<keyword evidence="2" id="KW-1185">Reference proteome</keyword>
<dbReference type="OrthoDB" id="2962022at2759"/>
<gene>
    <name evidence="1" type="ORF">ARMOST_04314</name>
</gene>
<sequence>MSETGYPPPPLDHPKEASIMRECVDSMQPSVSQEAGSTVCGQLTPLSKLSQSRHVARFFSILENDACTSKEQTAFDKCLTPLSAYITPAGCKWSNNSCAYNTVLFVLYNLWRPDDVQYTAVFGLLCNQWLDMAMTSFKRHSNGKYTLEEVRDYLRRALHREYPALFMFGGNTSVKALMMRLLWTSDTFSSDDYHCRCGQVTPISMQECCIVIPHSTTPLG</sequence>
<proteinExistence type="predicted"/>
<accession>A0A284QX01</accession>
<evidence type="ECO:0000313" key="2">
    <source>
        <dbReference type="Proteomes" id="UP000219338"/>
    </source>
</evidence>
<reference evidence="2" key="1">
    <citation type="journal article" date="2017" name="Nat. Ecol. Evol.">
        <title>Genome expansion and lineage-specific genetic innovations in the forest pathogenic fungi Armillaria.</title>
        <authorList>
            <person name="Sipos G."/>
            <person name="Prasanna A.N."/>
            <person name="Walter M.C."/>
            <person name="O'Connor E."/>
            <person name="Balint B."/>
            <person name="Krizsan K."/>
            <person name="Kiss B."/>
            <person name="Hess J."/>
            <person name="Varga T."/>
            <person name="Slot J."/>
            <person name="Riley R."/>
            <person name="Boka B."/>
            <person name="Rigling D."/>
            <person name="Barry K."/>
            <person name="Lee J."/>
            <person name="Mihaltcheva S."/>
            <person name="LaButti K."/>
            <person name="Lipzen A."/>
            <person name="Waldron R."/>
            <person name="Moloney N.M."/>
            <person name="Sperisen C."/>
            <person name="Kredics L."/>
            <person name="Vagvoelgyi C."/>
            <person name="Patrignani A."/>
            <person name="Fitzpatrick D."/>
            <person name="Nagy I."/>
            <person name="Doyle S."/>
            <person name="Anderson J.B."/>
            <person name="Grigoriev I.V."/>
            <person name="Gueldener U."/>
            <person name="Muensterkoetter M."/>
            <person name="Nagy L.G."/>
        </authorList>
    </citation>
    <scope>NUCLEOTIDE SEQUENCE [LARGE SCALE GENOMIC DNA]</scope>
    <source>
        <strain evidence="2">C18/9</strain>
    </source>
</reference>
<evidence type="ECO:0000313" key="1">
    <source>
        <dbReference type="EMBL" id="SJL01000.1"/>
    </source>
</evidence>